<evidence type="ECO:0000256" key="2">
    <source>
        <dbReference type="ARBA" id="ARBA00022485"/>
    </source>
</evidence>
<dbReference type="PROSITE" id="PS00365">
    <property type="entry name" value="NIR_SIR"/>
    <property type="match status" value="1"/>
</dbReference>
<keyword evidence="2" id="KW-0004">4Fe-4S</keyword>
<dbReference type="InterPro" id="IPR036136">
    <property type="entry name" value="Nit/Sulf_reduc_fer-like_dom_sf"/>
</dbReference>
<evidence type="ECO:0000256" key="7">
    <source>
        <dbReference type="ARBA" id="ARBA00023014"/>
    </source>
</evidence>
<dbReference type="Pfam" id="PF03460">
    <property type="entry name" value="NIR_SIR_ferr"/>
    <property type="match status" value="2"/>
</dbReference>
<evidence type="ECO:0000313" key="12">
    <source>
        <dbReference type="Proteomes" id="UP000285310"/>
    </source>
</evidence>
<dbReference type="PANTHER" id="PTHR32439">
    <property type="entry name" value="FERREDOXIN--NITRITE REDUCTASE, CHLOROPLASTIC"/>
    <property type="match status" value="1"/>
</dbReference>
<dbReference type="SUPFAM" id="SSF56014">
    <property type="entry name" value="Nitrite and sulphite reductase 4Fe-4S domain-like"/>
    <property type="match status" value="2"/>
</dbReference>
<dbReference type="InterPro" id="IPR006067">
    <property type="entry name" value="NO2/SO3_Rdtase_4Fe4S_dom"/>
</dbReference>
<keyword evidence="4" id="KW-0479">Metal-binding</keyword>
<keyword evidence="5 11" id="KW-0560">Oxidoreductase</keyword>
<dbReference type="Pfam" id="PF01077">
    <property type="entry name" value="NIR_SIR"/>
    <property type="match status" value="2"/>
</dbReference>
<dbReference type="InterPro" id="IPR012798">
    <property type="entry name" value="Cbl_synth_CobG-like"/>
</dbReference>
<dbReference type="Gene3D" id="3.90.480.10">
    <property type="entry name" value="Sulfite Reductase Hemoprotein,Domain 2"/>
    <property type="match status" value="1"/>
</dbReference>
<dbReference type="AlphaFoldDB" id="A0A423PR36"/>
<comment type="similarity">
    <text evidence="1">Belongs to the nitrite and sulfite reductase 4Fe-4S domain family.</text>
</comment>
<dbReference type="NCBIfam" id="TIGR02435">
    <property type="entry name" value="CobG"/>
    <property type="match status" value="1"/>
</dbReference>
<keyword evidence="7" id="KW-0411">Iron-sulfur</keyword>
<keyword evidence="6" id="KW-0408">Iron</keyword>
<feature type="domain" description="Nitrite/sulphite reductase 4Fe-4S" evidence="9">
    <location>
        <begin position="442"/>
        <end position="588"/>
    </location>
</feature>
<feature type="region of interest" description="Disordered" evidence="8">
    <location>
        <begin position="591"/>
        <end position="649"/>
    </location>
</feature>
<evidence type="ECO:0000256" key="4">
    <source>
        <dbReference type="ARBA" id="ARBA00022723"/>
    </source>
</evidence>
<dbReference type="Proteomes" id="UP000285310">
    <property type="component" value="Unassembled WGS sequence"/>
</dbReference>
<dbReference type="NCBIfam" id="NF007126">
    <property type="entry name" value="PRK09567.1"/>
    <property type="match status" value="1"/>
</dbReference>
<feature type="compositionally biased region" description="Acidic residues" evidence="8">
    <location>
        <begin position="640"/>
        <end position="649"/>
    </location>
</feature>
<reference evidence="11 12" key="1">
    <citation type="submission" date="2013-10" db="EMBL/GenBank/DDBJ databases">
        <title>Salinisphaera japonica YTM-1 Genome Sequencing.</title>
        <authorList>
            <person name="Lai Q."/>
            <person name="Li C."/>
            <person name="Shao Z."/>
        </authorList>
    </citation>
    <scope>NUCLEOTIDE SEQUENCE [LARGE SCALE GENOMIC DNA]</scope>
    <source>
        <strain evidence="11 12">YTM-1</strain>
    </source>
</reference>
<organism evidence="11 12">
    <name type="scientific">Salinisphaera japonica YTM-1</name>
    <dbReference type="NCBI Taxonomy" id="1209778"/>
    <lineage>
        <taxon>Bacteria</taxon>
        <taxon>Pseudomonadati</taxon>
        <taxon>Pseudomonadota</taxon>
        <taxon>Gammaproteobacteria</taxon>
        <taxon>Salinisphaerales</taxon>
        <taxon>Salinisphaeraceae</taxon>
        <taxon>Salinisphaera</taxon>
    </lineage>
</organism>
<evidence type="ECO:0000313" key="11">
    <source>
        <dbReference type="EMBL" id="ROO28079.1"/>
    </source>
</evidence>
<gene>
    <name evidence="11" type="primary">nirA</name>
    <name evidence="11" type="ORF">SAJA_08390</name>
</gene>
<evidence type="ECO:0000259" key="10">
    <source>
        <dbReference type="Pfam" id="PF03460"/>
    </source>
</evidence>
<dbReference type="EC" id="1.7.7.1" evidence="11"/>
<proteinExistence type="inferred from homology"/>
<keyword evidence="3" id="KW-0349">Heme</keyword>
<feature type="domain" description="Nitrite/sulphite reductase 4Fe-4S" evidence="9">
    <location>
        <begin position="179"/>
        <end position="335"/>
    </location>
</feature>
<dbReference type="GO" id="GO:0020037">
    <property type="term" value="F:heme binding"/>
    <property type="evidence" value="ECO:0007669"/>
    <property type="project" value="InterPro"/>
</dbReference>
<dbReference type="InterPro" id="IPR045854">
    <property type="entry name" value="NO2/SO3_Rdtase_4Fe4S_sf"/>
</dbReference>
<evidence type="ECO:0000256" key="6">
    <source>
        <dbReference type="ARBA" id="ARBA00023004"/>
    </source>
</evidence>
<accession>A0A423PR36</accession>
<dbReference type="GO" id="GO:0051539">
    <property type="term" value="F:4 iron, 4 sulfur cluster binding"/>
    <property type="evidence" value="ECO:0007669"/>
    <property type="project" value="UniProtKB-KW"/>
</dbReference>
<protein>
    <submittedName>
        <fullName evidence="11">Ferredoxin-nitrite reductase</fullName>
        <ecNumber evidence="11">1.7.7.1</ecNumber>
    </submittedName>
</protein>
<dbReference type="InterPro" id="IPR006066">
    <property type="entry name" value="NO2/SO3_Rdtase_FeS/sirohaem_BS"/>
</dbReference>
<dbReference type="PANTHER" id="PTHR32439:SF0">
    <property type="entry name" value="FERREDOXIN--NITRITE REDUCTASE, CHLOROPLASTIC"/>
    <property type="match status" value="1"/>
</dbReference>
<dbReference type="PRINTS" id="PR00397">
    <property type="entry name" value="SIROHAEM"/>
</dbReference>
<evidence type="ECO:0000256" key="8">
    <source>
        <dbReference type="SAM" id="MobiDB-lite"/>
    </source>
</evidence>
<keyword evidence="12" id="KW-1185">Reference proteome</keyword>
<dbReference type="Gene3D" id="3.30.413.10">
    <property type="entry name" value="Sulfite Reductase Hemoprotein, domain 1"/>
    <property type="match status" value="2"/>
</dbReference>
<evidence type="ECO:0000256" key="5">
    <source>
        <dbReference type="ARBA" id="ARBA00023002"/>
    </source>
</evidence>
<name>A0A423PR36_9GAMM</name>
<dbReference type="InterPro" id="IPR005117">
    <property type="entry name" value="NiRdtase/SiRdtase_haem-b_fer"/>
</dbReference>
<evidence type="ECO:0000259" key="9">
    <source>
        <dbReference type="Pfam" id="PF01077"/>
    </source>
</evidence>
<dbReference type="OrthoDB" id="3189055at2"/>
<dbReference type="GO" id="GO:0046872">
    <property type="term" value="F:metal ion binding"/>
    <property type="evidence" value="ECO:0007669"/>
    <property type="project" value="UniProtKB-KW"/>
</dbReference>
<evidence type="ECO:0000256" key="1">
    <source>
        <dbReference type="ARBA" id="ARBA00010429"/>
    </source>
</evidence>
<dbReference type="RefSeq" id="WP_123658190.1">
    <property type="nucleotide sequence ID" value="NZ_AYKG01000023.1"/>
</dbReference>
<comment type="caution">
    <text evidence="11">The sequence shown here is derived from an EMBL/GenBank/DDBJ whole genome shotgun (WGS) entry which is preliminary data.</text>
</comment>
<dbReference type="GO" id="GO:0048307">
    <property type="term" value="F:ferredoxin-nitrite reductase activity"/>
    <property type="evidence" value="ECO:0007669"/>
    <property type="project" value="UniProtKB-EC"/>
</dbReference>
<dbReference type="InParanoid" id="A0A423PR36"/>
<feature type="domain" description="Nitrite/Sulfite reductase ferredoxin-like" evidence="10">
    <location>
        <begin position="365"/>
        <end position="426"/>
    </location>
</feature>
<feature type="domain" description="Nitrite/Sulfite reductase ferredoxin-like" evidence="10">
    <location>
        <begin position="108"/>
        <end position="159"/>
    </location>
</feature>
<sequence length="649" mass="70825">MTDNTFNEDQERYLKGVTAGLHIARGVPGMTGLTGAKTLRPDDWHAQARIRAQAMGGELASQEQAKSECNPLDMWDRMTELAAKGAYPKGDDVFLMKGNGLFYVAPNQDSYMCRLRMPGGIWSTHQVRGVADLAKAYGGGYTHVTTRANLQIREIGPKDPLNVETGLADIGVLNRGSGGDNIRNITGSPLAGIDPDELIDVTPYCRAMHHHILNHRELYGLPRKFNIAFDGGGRISALEGTNDVGFSAVLPKADGPLPQRPYFRLGLGGITGHKDFARDTGVMLKPEECVPVAHAVLKVFLMNGDRTDRDKARLKYVLDRWGFDKFMREVQKELDFPLRWFDLKRCEPRAEIQRAGHMGVHDASQNGMHYVGVICPVGRLSVKQMHQLADIADKYGDHKIRATVWQNVVLGGIAKSDIDKVKKAVAKTGLHVEASPARTGMVACTGSWGCKFGNAETKGNAMTLVEHIEATLELDQPINFNITGCPNSCAQHYIGDIGLLGARVDDPDAADPEEADQVDGFHVFIGGGYDDQEGIAEELAASVPASRMPVYIESLLGLYLDERRSGEPFVTYARRQDMADLRERLAKRSAAAAAAQNATEQAPATDAETPEGAKTALEPTVESEAEVTQHPQDADAKREEDEDDQTNAA</sequence>
<dbReference type="SUPFAM" id="SSF55124">
    <property type="entry name" value="Nitrite/Sulfite reductase N-terminal domain-like"/>
    <property type="match status" value="2"/>
</dbReference>
<feature type="compositionally biased region" description="Low complexity" evidence="8">
    <location>
        <begin position="591"/>
        <end position="604"/>
    </location>
</feature>
<evidence type="ECO:0000256" key="3">
    <source>
        <dbReference type="ARBA" id="ARBA00022617"/>
    </source>
</evidence>
<dbReference type="EMBL" id="AYKG01000023">
    <property type="protein sequence ID" value="ROO28079.1"/>
    <property type="molecule type" value="Genomic_DNA"/>
</dbReference>
<dbReference type="InterPro" id="IPR051329">
    <property type="entry name" value="NIR_SIR_4Fe-4S"/>
</dbReference>